<evidence type="ECO:0000256" key="1">
    <source>
        <dbReference type="ARBA" id="ARBA00022741"/>
    </source>
</evidence>
<dbReference type="GO" id="GO:0017168">
    <property type="term" value="F:5-oxoprolinase (ATP-hydrolyzing) activity"/>
    <property type="evidence" value="ECO:0007669"/>
    <property type="project" value="UniProtKB-EC"/>
</dbReference>
<dbReference type="NCBIfam" id="TIGR00724">
    <property type="entry name" value="urea_amlyse_rel"/>
    <property type="match status" value="1"/>
</dbReference>
<reference evidence="5 6" key="1">
    <citation type="submission" date="2020-04" db="EMBL/GenBank/DDBJ databases">
        <authorList>
            <person name="De Canck E."/>
        </authorList>
    </citation>
    <scope>NUCLEOTIDE SEQUENCE [LARGE SCALE GENOMIC DNA]</scope>
    <source>
        <strain evidence="5 6">LMG 26841</strain>
    </source>
</reference>
<gene>
    <name evidence="5" type="primary">pxpC_1</name>
    <name evidence="5" type="ORF">LMG26841_00183</name>
</gene>
<name>A0A6S7BS71_9BURK</name>
<dbReference type="InterPro" id="IPR029000">
    <property type="entry name" value="Cyclophilin-like_dom_sf"/>
</dbReference>
<dbReference type="SUPFAM" id="SSF50891">
    <property type="entry name" value="Cyclophilin-like"/>
    <property type="match status" value="1"/>
</dbReference>
<dbReference type="EMBL" id="CADIKW010000001">
    <property type="protein sequence ID" value="CAB3815800.1"/>
    <property type="molecule type" value="Genomic_DNA"/>
</dbReference>
<evidence type="ECO:0000313" key="6">
    <source>
        <dbReference type="Proteomes" id="UP000494272"/>
    </source>
</evidence>
<evidence type="ECO:0000256" key="2">
    <source>
        <dbReference type="ARBA" id="ARBA00022801"/>
    </source>
</evidence>
<keyword evidence="3" id="KW-0067">ATP-binding</keyword>
<protein>
    <submittedName>
        <fullName evidence="5">5-oxoprolinase subunit C</fullName>
        <ecNumber evidence="5">3.5.2.9</ecNumber>
    </submittedName>
</protein>
<organism evidence="5 6">
    <name type="scientific">Achromobacter dolens</name>
    <dbReference type="NCBI Taxonomy" id="1287738"/>
    <lineage>
        <taxon>Bacteria</taxon>
        <taxon>Pseudomonadati</taxon>
        <taxon>Pseudomonadota</taxon>
        <taxon>Betaproteobacteria</taxon>
        <taxon>Burkholderiales</taxon>
        <taxon>Alcaligenaceae</taxon>
        <taxon>Achromobacter</taxon>
    </lineage>
</organism>
<dbReference type="EC" id="3.5.2.9" evidence="5"/>
<dbReference type="AlphaFoldDB" id="A0A6S7BS71"/>
<sequence>MSARLLVEAPGMLTTVQDLGRPGHEHMGVPPSGAMDPGALRVANALIGNAPDAAALEFTLLGGRLRVLGADCVIAFAGGAALHVGAIGTSPARALAPWQSHRVPAGASLTIGPLECGVRGYLAVGGGIAVTPVLGSASTLTRARLGGLDGRALARGDLLATGAGRRRSPRRWLTAREAQWFYRDGPIGVVLGPQQDHFAPGEIARFLGATYHLAPQSDRMGLRLTGPAIAHARGADIITDPIAAGSIQIPGAGQPLIAMNDRQTTGGYPKIATVISADLPRLAQMRPGQPLRFEALEPAQAVRRWRDYSDWISARETALRADPNFPIFPLLYP</sequence>
<evidence type="ECO:0000259" key="4">
    <source>
        <dbReference type="SMART" id="SM00797"/>
    </source>
</evidence>
<evidence type="ECO:0000256" key="3">
    <source>
        <dbReference type="ARBA" id="ARBA00022840"/>
    </source>
</evidence>
<dbReference type="RefSeq" id="WP_175166587.1">
    <property type="nucleotide sequence ID" value="NZ_CADIKW010000001.1"/>
</dbReference>
<keyword evidence="1" id="KW-0547">Nucleotide-binding</keyword>
<evidence type="ECO:0000313" key="5">
    <source>
        <dbReference type="EMBL" id="CAB3815800.1"/>
    </source>
</evidence>
<accession>A0A6S7BS71</accession>
<dbReference type="InterPro" id="IPR003778">
    <property type="entry name" value="CT_A_B"/>
</dbReference>
<dbReference type="Pfam" id="PF02626">
    <property type="entry name" value="CT_A_B"/>
    <property type="match status" value="1"/>
</dbReference>
<dbReference type="Gene3D" id="2.40.100.10">
    <property type="entry name" value="Cyclophilin-like"/>
    <property type="match status" value="1"/>
</dbReference>
<dbReference type="PANTHER" id="PTHR43309">
    <property type="entry name" value="5-OXOPROLINASE SUBUNIT C"/>
    <property type="match status" value="1"/>
</dbReference>
<keyword evidence="6" id="KW-1185">Reference proteome</keyword>
<keyword evidence="2 5" id="KW-0378">Hydrolase</keyword>
<dbReference type="GO" id="GO:0005524">
    <property type="term" value="F:ATP binding"/>
    <property type="evidence" value="ECO:0007669"/>
    <property type="project" value="UniProtKB-KW"/>
</dbReference>
<dbReference type="PANTHER" id="PTHR43309:SF3">
    <property type="entry name" value="5-OXOPROLINASE SUBUNIT C"/>
    <property type="match status" value="1"/>
</dbReference>
<proteinExistence type="predicted"/>
<dbReference type="GeneID" id="94353729"/>
<dbReference type="SMART" id="SM00797">
    <property type="entry name" value="AHS2"/>
    <property type="match status" value="1"/>
</dbReference>
<feature type="domain" description="Carboxyltransferase" evidence="4">
    <location>
        <begin position="26"/>
        <end position="311"/>
    </location>
</feature>
<dbReference type="Proteomes" id="UP000494272">
    <property type="component" value="Unassembled WGS sequence"/>
</dbReference>
<dbReference type="InterPro" id="IPR052708">
    <property type="entry name" value="PxpC"/>
</dbReference>